<proteinExistence type="predicted"/>
<feature type="compositionally biased region" description="Low complexity" evidence="1">
    <location>
        <begin position="144"/>
        <end position="160"/>
    </location>
</feature>
<feature type="region of interest" description="Disordered" evidence="1">
    <location>
        <begin position="137"/>
        <end position="188"/>
    </location>
</feature>
<dbReference type="GeneID" id="25900969"/>
<evidence type="ECO:0000313" key="2">
    <source>
        <dbReference type="EMBL" id="KNC87428.1"/>
    </source>
</evidence>
<feature type="compositionally biased region" description="Low complexity" evidence="1">
    <location>
        <begin position="177"/>
        <end position="188"/>
    </location>
</feature>
<organism evidence="2 3">
    <name type="scientific">Sphaeroforma arctica JP610</name>
    <dbReference type="NCBI Taxonomy" id="667725"/>
    <lineage>
        <taxon>Eukaryota</taxon>
        <taxon>Ichthyosporea</taxon>
        <taxon>Ichthyophonida</taxon>
        <taxon>Sphaeroforma</taxon>
    </lineage>
</organism>
<evidence type="ECO:0000256" key="1">
    <source>
        <dbReference type="SAM" id="MobiDB-lite"/>
    </source>
</evidence>
<evidence type="ECO:0000313" key="3">
    <source>
        <dbReference type="Proteomes" id="UP000054560"/>
    </source>
</evidence>
<dbReference type="AlphaFoldDB" id="A0A0L0GGH7"/>
<feature type="compositionally biased region" description="Polar residues" evidence="1">
    <location>
        <begin position="162"/>
        <end position="176"/>
    </location>
</feature>
<dbReference type="OrthoDB" id="5563016at2759"/>
<name>A0A0L0GGH7_9EUKA</name>
<dbReference type="Proteomes" id="UP000054560">
    <property type="component" value="Unassembled WGS sequence"/>
</dbReference>
<dbReference type="EMBL" id="KQ241610">
    <property type="protein sequence ID" value="KNC87428.1"/>
    <property type="molecule type" value="Genomic_DNA"/>
</dbReference>
<reference evidence="2 3" key="1">
    <citation type="submission" date="2011-02" db="EMBL/GenBank/DDBJ databases">
        <title>The Genome Sequence of Sphaeroforma arctica JP610.</title>
        <authorList>
            <consortium name="The Broad Institute Genome Sequencing Platform"/>
            <person name="Russ C."/>
            <person name="Cuomo C."/>
            <person name="Young S.K."/>
            <person name="Zeng Q."/>
            <person name="Gargeya S."/>
            <person name="Alvarado L."/>
            <person name="Berlin A."/>
            <person name="Chapman S.B."/>
            <person name="Chen Z."/>
            <person name="Freedman E."/>
            <person name="Gellesch M."/>
            <person name="Goldberg J."/>
            <person name="Griggs A."/>
            <person name="Gujja S."/>
            <person name="Heilman E."/>
            <person name="Heiman D."/>
            <person name="Howarth C."/>
            <person name="Mehta T."/>
            <person name="Neiman D."/>
            <person name="Pearson M."/>
            <person name="Roberts A."/>
            <person name="Saif S."/>
            <person name="Shea T."/>
            <person name="Shenoy N."/>
            <person name="Sisk P."/>
            <person name="Stolte C."/>
            <person name="Sykes S."/>
            <person name="White J."/>
            <person name="Yandava C."/>
            <person name="Burger G."/>
            <person name="Gray M.W."/>
            <person name="Holland P.W.H."/>
            <person name="King N."/>
            <person name="Lang F.B.F."/>
            <person name="Roger A.J."/>
            <person name="Ruiz-Trillo I."/>
            <person name="Haas B."/>
            <person name="Nusbaum C."/>
            <person name="Birren B."/>
        </authorList>
    </citation>
    <scope>NUCLEOTIDE SEQUENCE [LARGE SCALE GENOMIC DNA]</scope>
    <source>
        <strain evidence="2 3">JP610</strain>
    </source>
</reference>
<keyword evidence="3" id="KW-1185">Reference proteome</keyword>
<accession>A0A0L0GGH7</accession>
<sequence>MGLKAIKQYFHKHAGSKGKSHNENMRRGSLSKGMCDVPKQLHLSDVYQSRTEPNSTESIGFSIGLQSNDSVLNNSRPKDFQRGPTDQKIENATSFRVISIYVSQGVGESAAYPTIAHENSAGHSPVARVDTGSYPEYISQKNLSSPQHSSASVRSASRSPIVPTQSGRYPRNRTTVSSHPLSRSRSNSLMSQSSFIEASSAPVLARETAVLRHLSEATPRRSASLFSAMNGALTSQESIILPQQQHNGDRNRFAHLFPENSPRVPMDGTHTSNYRVSHPSQCRTQGSTTSLVTQQLVLSTIPSASRDRGLDISLPPSPLQSPMYINGAPIDTPSLAKGQKPKKVMKSIAEKKPSSFRERLGGRYRVQFEETPIEYQTFDSSVYDRKPPVTSPKKDSMMRIYRELMTFKLTEMLVHPDSLENTNKHLSQLNTEDRAKLVGEIEQICMRFIR</sequence>
<dbReference type="RefSeq" id="XP_014161330.1">
    <property type="nucleotide sequence ID" value="XM_014305855.1"/>
</dbReference>
<gene>
    <name evidence="2" type="ORF">SARC_00465</name>
</gene>
<feature type="region of interest" description="Disordered" evidence="1">
    <location>
        <begin position="13"/>
        <end position="33"/>
    </location>
</feature>
<protein>
    <submittedName>
        <fullName evidence="2">Uncharacterized protein</fullName>
    </submittedName>
</protein>